<gene>
    <name evidence="1" type="ORF">CEXT_99591</name>
</gene>
<comment type="caution">
    <text evidence="1">The sequence shown here is derived from an EMBL/GenBank/DDBJ whole genome shotgun (WGS) entry which is preliminary data.</text>
</comment>
<evidence type="ECO:0000313" key="1">
    <source>
        <dbReference type="EMBL" id="GIY17676.1"/>
    </source>
</evidence>
<keyword evidence="2" id="KW-1185">Reference proteome</keyword>
<reference evidence="1 2" key="1">
    <citation type="submission" date="2021-06" db="EMBL/GenBank/DDBJ databases">
        <title>Caerostris extrusa draft genome.</title>
        <authorList>
            <person name="Kono N."/>
            <person name="Arakawa K."/>
        </authorList>
    </citation>
    <scope>NUCLEOTIDE SEQUENCE [LARGE SCALE GENOMIC DNA]</scope>
</reference>
<proteinExistence type="predicted"/>
<dbReference type="AlphaFoldDB" id="A0AAV4RAH9"/>
<organism evidence="1 2">
    <name type="scientific">Caerostris extrusa</name>
    <name type="common">Bark spider</name>
    <name type="synonym">Caerostris bankana</name>
    <dbReference type="NCBI Taxonomy" id="172846"/>
    <lineage>
        <taxon>Eukaryota</taxon>
        <taxon>Metazoa</taxon>
        <taxon>Ecdysozoa</taxon>
        <taxon>Arthropoda</taxon>
        <taxon>Chelicerata</taxon>
        <taxon>Arachnida</taxon>
        <taxon>Araneae</taxon>
        <taxon>Araneomorphae</taxon>
        <taxon>Entelegynae</taxon>
        <taxon>Araneoidea</taxon>
        <taxon>Araneidae</taxon>
        <taxon>Caerostris</taxon>
    </lineage>
</organism>
<evidence type="ECO:0000313" key="2">
    <source>
        <dbReference type="Proteomes" id="UP001054945"/>
    </source>
</evidence>
<sequence>MGKSGHGVATWNNRPTLWVMTMARLHVANTCCCRLSSDDLVNFTVASSRVGEFSSTGTVGGDRLPEIRFGGPI</sequence>
<name>A0AAV4RAH9_CAEEX</name>
<dbReference type="Proteomes" id="UP001054945">
    <property type="component" value="Unassembled WGS sequence"/>
</dbReference>
<evidence type="ECO:0008006" key="3">
    <source>
        <dbReference type="Google" id="ProtNLM"/>
    </source>
</evidence>
<protein>
    <recommendedName>
        <fullName evidence="3">Secreted protein</fullName>
    </recommendedName>
</protein>
<dbReference type="EMBL" id="BPLR01007532">
    <property type="protein sequence ID" value="GIY17676.1"/>
    <property type="molecule type" value="Genomic_DNA"/>
</dbReference>
<accession>A0AAV4RAH9</accession>